<proteinExistence type="predicted"/>
<dbReference type="OrthoDB" id="5767052at2"/>
<dbReference type="STRING" id="1328313.DS2_08680"/>
<dbReference type="eggNOG" id="ENOG5032RT1">
    <property type="taxonomic scope" value="Bacteria"/>
</dbReference>
<dbReference type="EMBL" id="ARZY01000013">
    <property type="protein sequence ID" value="EWH10336.1"/>
    <property type="molecule type" value="Genomic_DNA"/>
</dbReference>
<name>W7QEI8_9ALTE</name>
<dbReference type="PROSITE" id="PS51257">
    <property type="entry name" value="PROKAR_LIPOPROTEIN"/>
    <property type="match status" value="1"/>
</dbReference>
<dbReference type="RefSeq" id="WP_035014336.1">
    <property type="nucleotide sequence ID" value="NZ_ARZY01000013.1"/>
</dbReference>
<evidence type="ECO:0008006" key="3">
    <source>
        <dbReference type="Google" id="ProtNLM"/>
    </source>
</evidence>
<dbReference type="Pfam" id="PF19795">
    <property type="entry name" value="DUF6279"/>
    <property type="match status" value="1"/>
</dbReference>
<protein>
    <recommendedName>
        <fullName evidence="3">Lipoprotein</fullName>
    </recommendedName>
</protein>
<dbReference type="Proteomes" id="UP000019276">
    <property type="component" value="Unassembled WGS sequence"/>
</dbReference>
<evidence type="ECO:0000313" key="2">
    <source>
        <dbReference type="Proteomes" id="UP000019276"/>
    </source>
</evidence>
<accession>W7QEI8</accession>
<dbReference type="AlphaFoldDB" id="W7QEI8"/>
<reference evidence="1 2" key="1">
    <citation type="journal article" date="2014" name="Genome Announc.">
        <title>Draft Genome Sequence of the Agar-Degrading Bacterium Catenovulum sp. Strain DS-2, Isolated from Intestines of Haliotis diversicolor.</title>
        <authorList>
            <person name="Shan D."/>
            <person name="Li X."/>
            <person name="Gu Z."/>
            <person name="Wei G."/>
            <person name="Gao Z."/>
            <person name="Shao Z."/>
        </authorList>
    </citation>
    <scope>NUCLEOTIDE SEQUENCE [LARGE SCALE GENOMIC DNA]</scope>
    <source>
        <strain evidence="1 2">DS-2</strain>
    </source>
</reference>
<keyword evidence="2" id="KW-1185">Reference proteome</keyword>
<dbReference type="InterPro" id="IPR016875">
    <property type="entry name" value="UCP028200"/>
</dbReference>
<gene>
    <name evidence="1" type="ORF">DS2_08680</name>
</gene>
<organism evidence="1 2">
    <name type="scientific">Catenovulum agarivorans DS-2</name>
    <dbReference type="NCBI Taxonomy" id="1328313"/>
    <lineage>
        <taxon>Bacteria</taxon>
        <taxon>Pseudomonadati</taxon>
        <taxon>Pseudomonadota</taxon>
        <taxon>Gammaproteobacteria</taxon>
        <taxon>Alteromonadales</taxon>
        <taxon>Alteromonadaceae</taxon>
        <taxon>Catenovulum</taxon>
    </lineage>
</organism>
<dbReference type="PIRSF" id="PIRSF028200">
    <property type="entry name" value="UCP028200"/>
    <property type="match status" value="1"/>
</dbReference>
<sequence>MFKKIVLFILVFSLAGCSLSFMYNRAHWWADWYLDDFVDLTSAQQDVFDQQFEQWHLWHRNEQLPLYEAQFALVKQQFENGLGESGLTEAALLEHVNAFETFWRRLLKHVAPELAQLAITLSTEQKQQLIGNIRKNNQEKQQKWDEQSDEEKHQNFIDKQVEQYQDWFGRLNRQQKQLISEQSSLYVGTRGQWLQYQSDWLAAFEQALLASDVDRVSSLIARPYDLRSETLQQNVMRNRGLYVKNTYQLMLGLSEKQQRHLLSELDDYESTFRKLHQDY</sequence>
<comment type="caution">
    <text evidence="1">The sequence shown here is derived from an EMBL/GenBank/DDBJ whole genome shotgun (WGS) entry which is preliminary data.</text>
</comment>
<evidence type="ECO:0000313" key="1">
    <source>
        <dbReference type="EMBL" id="EWH10336.1"/>
    </source>
</evidence>